<evidence type="ECO:0000313" key="3">
    <source>
        <dbReference type="EMBL" id="TNY31920.1"/>
    </source>
</evidence>
<dbReference type="RefSeq" id="WP_140192601.1">
    <property type="nucleotide sequence ID" value="NZ_CP065915.1"/>
</dbReference>
<dbReference type="OrthoDB" id="9815847at2"/>
<dbReference type="Gene3D" id="1.25.40.10">
    <property type="entry name" value="Tetratricopeptide repeat domain"/>
    <property type="match status" value="1"/>
</dbReference>
<feature type="transmembrane region" description="Helical" evidence="2">
    <location>
        <begin position="90"/>
        <end position="113"/>
    </location>
</feature>
<proteinExistence type="predicted"/>
<organism evidence="3 4">
    <name type="scientific">Pelagovum pacificum</name>
    <dbReference type="NCBI Taxonomy" id="2588711"/>
    <lineage>
        <taxon>Bacteria</taxon>
        <taxon>Pseudomonadati</taxon>
        <taxon>Pseudomonadota</taxon>
        <taxon>Alphaproteobacteria</taxon>
        <taxon>Rhodobacterales</taxon>
        <taxon>Paracoccaceae</taxon>
        <taxon>Pelagovum</taxon>
    </lineage>
</organism>
<keyword evidence="2" id="KW-0812">Transmembrane</keyword>
<protein>
    <submittedName>
        <fullName evidence="3">C-type cytochrome biogenesis protein CcmI</fullName>
    </submittedName>
</protein>
<dbReference type="GO" id="GO:0017004">
    <property type="term" value="P:cytochrome complex assembly"/>
    <property type="evidence" value="ECO:0007669"/>
    <property type="project" value="UniProtKB-KW"/>
</dbReference>
<evidence type="ECO:0000313" key="4">
    <source>
        <dbReference type="Proteomes" id="UP000314011"/>
    </source>
</evidence>
<keyword evidence="2" id="KW-1133">Transmembrane helix</keyword>
<dbReference type="InterPro" id="IPR017560">
    <property type="entry name" value="Cyt_c_biogenesis_CcmI"/>
</dbReference>
<gene>
    <name evidence="3" type="primary">ccmI</name>
    <name evidence="3" type="ORF">FHY64_01040</name>
</gene>
<dbReference type="SUPFAM" id="SSF48452">
    <property type="entry name" value="TPR-like"/>
    <property type="match status" value="1"/>
</dbReference>
<keyword evidence="2" id="KW-0472">Membrane</keyword>
<dbReference type="NCBIfam" id="TIGR03142">
    <property type="entry name" value="cytochro_ccmI"/>
    <property type="match status" value="1"/>
</dbReference>
<reference evidence="3 4" key="1">
    <citation type="submission" date="2019-06" db="EMBL/GenBank/DDBJ databases">
        <title>Genome of new Rhodobacteraceae sp. SM1903.</title>
        <authorList>
            <person name="Ren X."/>
        </authorList>
    </citation>
    <scope>NUCLEOTIDE SEQUENCE [LARGE SCALE GENOMIC DNA]</scope>
    <source>
        <strain evidence="3 4">SM1903</strain>
    </source>
</reference>
<evidence type="ECO:0000256" key="2">
    <source>
        <dbReference type="SAM" id="Phobius"/>
    </source>
</evidence>
<dbReference type="AlphaFoldDB" id="A0A5C5GBJ5"/>
<keyword evidence="1" id="KW-0201">Cytochrome c-type biogenesis</keyword>
<accession>A0A5C5GBJ5</accession>
<keyword evidence="4" id="KW-1185">Reference proteome</keyword>
<sequence length="394" mass="42318">MLFFLICAVMAIAVTATLVLPLLRDPPDDAAAGSDDVELYKAQLAEVDRDIARGVLAEEEGERTRTEIARRLLAADRAGRRPVSAAPSGITRIVAVATAVVVLGGGAVVYGILGAFDGGGPYRDLPRAARIAASAEMRDTRPSQETLQQQAPAFEMPEVDADYAALIEQLRAAVPQRPEELQGWLLLTQHESSLGNWEAALDAQQNVMRLRGDAATDEDRVLLLDLMVAAADGVVSPEAEQLATEMLDDDPDAIAARYYMGLLYAQTDRPDVAFRLWRPLAESAPPENLHARLARSQIERAAFLAGVNYTPPEAPLEIPEEQREMVAGMVASLANRLAEDGGPATDWARLITSYGVLGEEDNARAVLAEAREVFAASPADMEAIEAAAREAGIE</sequence>
<dbReference type="InterPro" id="IPR011990">
    <property type="entry name" value="TPR-like_helical_dom_sf"/>
</dbReference>
<dbReference type="EMBL" id="VFFF01000001">
    <property type="protein sequence ID" value="TNY31920.1"/>
    <property type="molecule type" value="Genomic_DNA"/>
</dbReference>
<evidence type="ECO:0000256" key="1">
    <source>
        <dbReference type="ARBA" id="ARBA00022748"/>
    </source>
</evidence>
<name>A0A5C5GBJ5_9RHOB</name>
<comment type="caution">
    <text evidence="3">The sequence shown here is derived from an EMBL/GenBank/DDBJ whole genome shotgun (WGS) entry which is preliminary data.</text>
</comment>
<dbReference type="Proteomes" id="UP000314011">
    <property type="component" value="Unassembled WGS sequence"/>
</dbReference>